<dbReference type="AlphaFoldDB" id="A0A3L6S926"/>
<dbReference type="Proteomes" id="UP000275267">
    <property type="component" value="Unassembled WGS sequence"/>
</dbReference>
<feature type="region of interest" description="Disordered" evidence="1">
    <location>
        <begin position="439"/>
        <end position="463"/>
    </location>
</feature>
<feature type="region of interest" description="Disordered" evidence="1">
    <location>
        <begin position="1"/>
        <end position="109"/>
    </location>
</feature>
<evidence type="ECO:0000256" key="1">
    <source>
        <dbReference type="SAM" id="MobiDB-lite"/>
    </source>
</evidence>
<evidence type="ECO:0000313" key="3">
    <source>
        <dbReference type="Proteomes" id="UP000275267"/>
    </source>
</evidence>
<organism evidence="2 3">
    <name type="scientific">Panicum miliaceum</name>
    <name type="common">Proso millet</name>
    <name type="synonym">Broomcorn millet</name>
    <dbReference type="NCBI Taxonomy" id="4540"/>
    <lineage>
        <taxon>Eukaryota</taxon>
        <taxon>Viridiplantae</taxon>
        <taxon>Streptophyta</taxon>
        <taxon>Embryophyta</taxon>
        <taxon>Tracheophyta</taxon>
        <taxon>Spermatophyta</taxon>
        <taxon>Magnoliopsida</taxon>
        <taxon>Liliopsida</taxon>
        <taxon>Poales</taxon>
        <taxon>Poaceae</taxon>
        <taxon>PACMAD clade</taxon>
        <taxon>Panicoideae</taxon>
        <taxon>Panicodae</taxon>
        <taxon>Paniceae</taxon>
        <taxon>Panicinae</taxon>
        <taxon>Panicum</taxon>
        <taxon>Panicum sect. Panicum</taxon>
    </lineage>
</organism>
<reference evidence="3" key="1">
    <citation type="journal article" date="2019" name="Nat. Commun.">
        <title>The genome of broomcorn millet.</title>
        <authorList>
            <person name="Zou C."/>
            <person name="Miki D."/>
            <person name="Li D."/>
            <person name="Tang Q."/>
            <person name="Xiao L."/>
            <person name="Rajput S."/>
            <person name="Deng P."/>
            <person name="Jia W."/>
            <person name="Huang R."/>
            <person name="Zhang M."/>
            <person name="Sun Y."/>
            <person name="Hu J."/>
            <person name="Fu X."/>
            <person name="Schnable P.S."/>
            <person name="Li F."/>
            <person name="Zhang H."/>
            <person name="Feng B."/>
            <person name="Zhu X."/>
            <person name="Liu R."/>
            <person name="Schnable J.C."/>
            <person name="Zhu J.-K."/>
            <person name="Zhang H."/>
        </authorList>
    </citation>
    <scope>NUCLEOTIDE SEQUENCE [LARGE SCALE GENOMIC DNA]</scope>
</reference>
<evidence type="ECO:0000313" key="2">
    <source>
        <dbReference type="EMBL" id="RLN16793.1"/>
    </source>
</evidence>
<dbReference type="InterPro" id="IPR050796">
    <property type="entry name" value="SCF_F-box_component"/>
</dbReference>
<name>A0A3L6S926_PANMI</name>
<keyword evidence="3" id="KW-1185">Reference proteome</keyword>
<feature type="compositionally biased region" description="Polar residues" evidence="1">
    <location>
        <begin position="74"/>
        <end position="90"/>
    </location>
</feature>
<feature type="compositionally biased region" description="Low complexity" evidence="1">
    <location>
        <begin position="1"/>
        <end position="17"/>
    </location>
</feature>
<gene>
    <name evidence="2" type="ORF">C2845_PM02G46230</name>
</gene>
<dbReference type="PANTHER" id="PTHR31672">
    <property type="entry name" value="BNACNNG10540D PROTEIN"/>
    <property type="match status" value="1"/>
</dbReference>
<dbReference type="PANTHER" id="PTHR31672:SF13">
    <property type="entry name" value="F-BOX PROTEIN CPR30-LIKE"/>
    <property type="match status" value="1"/>
</dbReference>
<proteinExistence type="predicted"/>
<dbReference type="EMBL" id="PQIB02000005">
    <property type="protein sequence ID" value="RLN16793.1"/>
    <property type="molecule type" value="Genomic_DNA"/>
</dbReference>
<dbReference type="OrthoDB" id="1916346at2759"/>
<sequence>MAAVAPSARPAAGACRGTTVKTEPPVHDKGKEANPSPDCGIDRTPPARVNAGPARARLHARRNTFAATKPGNARETSGIPTPTSASTTRGLTKRRAASDTPGHFQADGCSVNSRRPAIRRHRSCPARRGRGGAEQLRACREAARRRLRERVGAIVRAIRAPLADVLRDHALVHLPPAAAARLRLVHPSWARALASPLFAVAHAAAPRRASGLFVAALDPGLLFLPLDAADTVPSPPLAFLPASSAPAVLSSSHGVACCFSSADDAYFVCNPATGSWEGVPCPPCRITWPRPAIVVLFDASVYNFGGGFTLVCAFESAPGSGIYCFAVFTSVTGAWWVADAVAPAEGLIPASGVVAGGVAWWRTSIGTAVGYNPVTGRAELAVCPGDSAHWEISSAAGKLHCSVLADGDVVVFRLDGNGGWEVAATVPVAEILQQRPWQPEPAYELTDSSSSDDDDVENRAEQDRAGAIPAVASRFRMPRDDVRLLPFQGAEVEVVLLAGRRVVAFDTVTRRRREALLPEQPAGTDWGAAAYAAHTNTLALVARVVLMEPPDDQEEVAS</sequence>
<dbReference type="STRING" id="4540.A0A3L6S926"/>
<evidence type="ECO:0008006" key="4">
    <source>
        <dbReference type="Google" id="ProtNLM"/>
    </source>
</evidence>
<accession>A0A3L6S926</accession>
<protein>
    <recommendedName>
        <fullName evidence="4">F-box protein</fullName>
    </recommendedName>
</protein>
<comment type="caution">
    <text evidence="2">The sequence shown here is derived from an EMBL/GenBank/DDBJ whole genome shotgun (WGS) entry which is preliminary data.</text>
</comment>